<evidence type="ECO:0000256" key="6">
    <source>
        <dbReference type="ARBA" id="ARBA00022664"/>
    </source>
</evidence>
<evidence type="ECO:0000313" key="18">
    <source>
        <dbReference type="EMBL" id="PIU71717.1"/>
    </source>
</evidence>
<evidence type="ECO:0000256" key="15">
    <source>
        <dbReference type="PROSITE-ProRule" id="PRU00266"/>
    </source>
</evidence>
<evidence type="ECO:0000256" key="11">
    <source>
        <dbReference type="ARBA" id="ARBA00022801"/>
    </source>
</evidence>
<dbReference type="GO" id="GO:0003725">
    <property type="term" value="F:double-stranded RNA binding"/>
    <property type="evidence" value="ECO:0007669"/>
    <property type="project" value="TreeGrafter"/>
</dbReference>
<dbReference type="GO" id="GO:0008033">
    <property type="term" value="P:tRNA processing"/>
    <property type="evidence" value="ECO:0007669"/>
    <property type="project" value="UniProtKB-KW"/>
</dbReference>
<dbReference type="GO" id="GO:0006397">
    <property type="term" value="P:mRNA processing"/>
    <property type="evidence" value="ECO:0007669"/>
    <property type="project" value="UniProtKB-KW"/>
</dbReference>
<dbReference type="InterPro" id="IPR000999">
    <property type="entry name" value="RNase_III_dom"/>
</dbReference>
<evidence type="ECO:0000259" key="17">
    <source>
        <dbReference type="PROSITE" id="PS50142"/>
    </source>
</evidence>
<keyword evidence="6" id="KW-0507">mRNA processing</keyword>
<dbReference type="InterPro" id="IPR014720">
    <property type="entry name" value="dsRBD_dom"/>
</dbReference>
<evidence type="ECO:0000256" key="3">
    <source>
        <dbReference type="ARBA" id="ARBA00012177"/>
    </source>
</evidence>
<dbReference type="GO" id="GO:0046872">
    <property type="term" value="F:metal ion binding"/>
    <property type="evidence" value="ECO:0007669"/>
    <property type="project" value="UniProtKB-KW"/>
</dbReference>
<evidence type="ECO:0000256" key="4">
    <source>
        <dbReference type="ARBA" id="ARBA00022490"/>
    </source>
</evidence>
<evidence type="ECO:0000256" key="10">
    <source>
        <dbReference type="ARBA" id="ARBA00022759"/>
    </source>
</evidence>
<dbReference type="GO" id="GO:0010468">
    <property type="term" value="P:regulation of gene expression"/>
    <property type="evidence" value="ECO:0007669"/>
    <property type="project" value="TreeGrafter"/>
</dbReference>
<keyword evidence="10" id="KW-0255">Endonuclease</keyword>
<keyword evidence="5" id="KW-0698">rRNA processing</keyword>
<evidence type="ECO:0000256" key="1">
    <source>
        <dbReference type="ARBA" id="ARBA00000109"/>
    </source>
</evidence>
<evidence type="ECO:0000313" key="19">
    <source>
        <dbReference type="Proteomes" id="UP000230972"/>
    </source>
</evidence>
<dbReference type="EMBL" id="PEWC01000038">
    <property type="protein sequence ID" value="PIU71717.1"/>
    <property type="molecule type" value="Genomic_DNA"/>
</dbReference>
<evidence type="ECO:0000259" key="16">
    <source>
        <dbReference type="PROSITE" id="PS50137"/>
    </source>
</evidence>
<dbReference type="PANTHER" id="PTHR11207:SF0">
    <property type="entry name" value="RIBONUCLEASE 3"/>
    <property type="match status" value="1"/>
</dbReference>
<dbReference type="Pfam" id="PF14622">
    <property type="entry name" value="Ribonucleas_3_3"/>
    <property type="match status" value="1"/>
</dbReference>
<protein>
    <recommendedName>
        <fullName evidence="3 14">Ribonuclease III</fullName>
        <ecNumber evidence="3 14">3.1.26.3</ecNumber>
    </recommendedName>
</protein>
<dbReference type="SUPFAM" id="SSF69065">
    <property type="entry name" value="RNase III domain-like"/>
    <property type="match status" value="1"/>
</dbReference>
<evidence type="ECO:0000256" key="7">
    <source>
        <dbReference type="ARBA" id="ARBA00022694"/>
    </source>
</evidence>
<keyword evidence="8" id="KW-0540">Nuclease</keyword>
<dbReference type="Pfam" id="PF00035">
    <property type="entry name" value="dsrm"/>
    <property type="match status" value="1"/>
</dbReference>
<dbReference type="SMART" id="SM00535">
    <property type="entry name" value="RIBOc"/>
    <property type="match status" value="1"/>
</dbReference>
<accession>A0A2M7APZ4</accession>
<dbReference type="SMART" id="SM00358">
    <property type="entry name" value="DSRM"/>
    <property type="match status" value="1"/>
</dbReference>
<dbReference type="Gene3D" id="3.30.160.20">
    <property type="match status" value="1"/>
</dbReference>
<dbReference type="AlphaFoldDB" id="A0A2M7APZ4"/>
<keyword evidence="13 15" id="KW-0694">RNA-binding</keyword>
<dbReference type="PROSITE" id="PS50142">
    <property type="entry name" value="RNASE_3_2"/>
    <property type="match status" value="1"/>
</dbReference>
<feature type="domain" description="DRBM" evidence="16">
    <location>
        <begin position="102"/>
        <end position="169"/>
    </location>
</feature>
<sequence>TETLYKSFPDKQEGYLTTLRSNLVNTQNLAEVAKKLGIGGLIHLSKGEEDGGGRENPSLLADTVEAIIGALYLDQGLGKVESFIKENLVVEIPDKVTKPLKDPKSRFQEYIQAKGLPAPKYIVLRQSGPDHDRDFVVQVKVQDRVMGEGTGKSKSQAEQKAAREALSFL</sequence>
<dbReference type="EC" id="3.1.26.3" evidence="3 14"/>
<dbReference type="Proteomes" id="UP000230972">
    <property type="component" value="Unassembled WGS sequence"/>
</dbReference>
<proteinExistence type="inferred from homology"/>
<dbReference type="SUPFAM" id="SSF54768">
    <property type="entry name" value="dsRNA-binding domain-like"/>
    <property type="match status" value="1"/>
</dbReference>
<keyword evidence="7" id="KW-0819">tRNA processing</keyword>
<dbReference type="CDD" id="cd10845">
    <property type="entry name" value="DSRM_RNAse_III_family"/>
    <property type="match status" value="1"/>
</dbReference>
<dbReference type="GO" id="GO:0004525">
    <property type="term" value="F:ribonuclease III activity"/>
    <property type="evidence" value="ECO:0007669"/>
    <property type="project" value="UniProtKB-UniRule"/>
</dbReference>
<name>A0A2M7APZ4_9BACT</name>
<dbReference type="Gene3D" id="1.10.1520.10">
    <property type="entry name" value="Ribonuclease III domain"/>
    <property type="match status" value="1"/>
</dbReference>
<evidence type="ECO:0000256" key="14">
    <source>
        <dbReference type="NCBIfam" id="TIGR02191"/>
    </source>
</evidence>
<comment type="similarity">
    <text evidence="2">Belongs to the ribonuclease III family.</text>
</comment>
<keyword evidence="12" id="KW-0460">Magnesium</keyword>
<evidence type="ECO:0000256" key="13">
    <source>
        <dbReference type="ARBA" id="ARBA00022884"/>
    </source>
</evidence>
<evidence type="ECO:0000256" key="9">
    <source>
        <dbReference type="ARBA" id="ARBA00022723"/>
    </source>
</evidence>
<keyword evidence="9" id="KW-0479">Metal-binding</keyword>
<keyword evidence="11" id="KW-0378">Hydrolase</keyword>
<evidence type="ECO:0000256" key="2">
    <source>
        <dbReference type="ARBA" id="ARBA00010183"/>
    </source>
</evidence>
<feature type="non-terminal residue" evidence="18">
    <location>
        <position position="1"/>
    </location>
</feature>
<evidence type="ECO:0000256" key="12">
    <source>
        <dbReference type="ARBA" id="ARBA00022842"/>
    </source>
</evidence>
<dbReference type="FunFam" id="3.30.160.20:FF:000003">
    <property type="entry name" value="Ribonuclease 3"/>
    <property type="match status" value="1"/>
</dbReference>
<comment type="catalytic activity">
    <reaction evidence="1">
        <text>Endonucleolytic cleavage to 5'-phosphomonoester.</text>
        <dbReference type="EC" id="3.1.26.3"/>
    </reaction>
</comment>
<feature type="domain" description="RNase III" evidence="17">
    <location>
        <begin position="1"/>
        <end position="76"/>
    </location>
</feature>
<gene>
    <name evidence="18" type="primary">rnc</name>
    <name evidence="18" type="ORF">COS80_01715</name>
</gene>
<organism evidence="18 19">
    <name type="scientific">Candidatus Woesebacteria bacterium CG06_land_8_20_14_3_00_39_27</name>
    <dbReference type="NCBI Taxonomy" id="1975057"/>
    <lineage>
        <taxon>Bacteria</taxon>
        <taxon>Candidatus Woeseibacteriota</taxon>
    </lineage>
</organism>
<dbReference type="CDD" id="cd00593">
    <property type="entry name" value="RIBOc"/>
    <property type="match status" value="1"/>
</dbReference>
<dbReference type="InterPro" id="IPR036389">
    <property type="entry name" value="RNase_III_sf"/>
</dbReference>
<evidence type="ECO:0000256" key="8">
    <source>
        <dbReference type="ARBA" id="ARBA00022722"/>
    </source>
</evidence>
<dbReference type="NCBIfam" id="TIGR02191">
    <property type="entry name" value="RNaseIII"/>
    <property type="match status" value="1"/>
</dbReference>
<dbReference type="PROSITE" id="PS50137">
    <property type="entry name" value="DS_RBD"/>
    <property type="match status" value="1"/>
</dbReference>
<comment type="caution">
    <text evidence="18">The sequence shown here is derived from an EMBL/GenBank/DDBJ whole genome shotgun (WGS) entry which is preliminary data.</text>
</comment>
<dbReference type="PANTHER" id="PTHR11207">
    <property type="entry name" value="RIBONUCLEASE III"/>
    <property type="match status" value="1"/>
</dbReference>
<dbReference type="GO" id="GO:0006364">
    <property type="term" value="P:rRNA processing"/>
    <property type="evidence" value="ECO:0007669"/>
    <property type="project" value="UniProtKB-KW"/>
</dbReference>
<keyword evidence="4" id="KW-0963">Cytoplasm</keyword>
<evidence type="ECO:0000256" key="5">
    <source>
        <dbReference type="ARBA" id="ARBA00022552"/>
    </source>
</evidence>
<reference evidence="19" key="1">
    <citation type="submission" date="2017-09" db="EMBL/GenBank/DDBJ databases">
        <title>Depth-based differentiation of microbial function through sediment-hosted aquifers and enrichment of novel symbionts in the deep terrestrial subsurface.</title>
        <authorList>
            <person name="Probst A.J."/>
            <person name="Ladd B."/>
            <person name="Jarett J.K."/>
            <person name="Geller-Mcgrath D.E."/>
            <person name="Sieber C.M.K."/>
            <person name="Emerson J.B."/>
            <person name="Anantharaman K."/>
            <person name="Thomas B.C."/>
            <person name="Malmstrom R."/>
            <person name="Stieglmeier M."/>
            <person name="Klingl A."/>
            <person name="Woyke T."/>
            <person name="Ryan C.M."/>
            <person name="Banfield J.F."/>
        </authorList>
    </citation>
    <scope>NUCLEOTIDE SEQUENCE [LARGE SCALE GENOMIC DNA]</scope>
</reference>
<dbReference type="InterPro" id="IPR011907">
    <property type="entry name" value="RNase_III"/>
</dbReference>